<feature type="transmembrane region" description="Helical" evidence="1">
    <location>
        <begin position="191"/>
        <end position="210"/>
    </location>
</feature>
<keyword evidence="1" id="KW-0472">Membrane</keyword>
<dbReference type="Proteomes" id="UP000679129">
    <property type="component" value="Chromosome"/>
</dbReference>
<feature type="transmembrane region" description="Helical" evidence="1">
    <location>
        <begin position="72"/>
        <end position="96"/>
    </location>
</feature>
<feature type="transmembrane region" description="Helical" evidence="1">
    <location>
        <begin position="108"/>
        <end position="128"/>
    </location>
</feature>
<name>A0A8F1MB26_9BACT</name>
<protein>
    <submittedName>
        <fullName evidence="2">Uncharacterized protein</fullName>
    </submittedName>
</protein>
<accession>A0A8F1MB26</accession>
<keyword evidence="3" id="KW-1185">Reference proteome</keyword>
<evidence type="ECO:0000313" key="3">
    <source>
        <dbReference type="Proteomes" id="UP000679129"/>
    </source>
</evidence>
<proteinExistence type="predicted"/>
<keyword evidence="1" id="KW-1133">Transmembrane helix</keyword>
<keyword evidence="1" id="KW-0812">Transmembrane</keyword>
<feature type="transmembrane region" description="Helical" evidence="1">
    <location>
        <begin position="286"/>
        <end position="308"/>
    </location>
</feature>
<reference evidence="2" key="1">
    <citation type="submission" date="2021-06" db="EMBL/GenBank/DDBJ databases">
        <title>An adapted protocol for Saccharibacteria cultivation: two new species join this phylum of Candidate Phyla Radiations.</title>
        <authorList>
            <person name="Ibrahim A."/>
            <person name="Maatouk M."/>
            <person name="Zgheib R."/>
            <person name="Haddad G."/>
            <person name="Bou Khalil J."/>
            <person name="Raoult D."/>
            <person name="Bittar F."/>
        </authorList>
    </citation>
    <scope>NUCLEOTIDE SEQUENCE</scope>
    <source>
        <strain evidence="2">IHU1</strain>
    </source>
</reference>
<evidence type="ECO:0000256" key="1">
    <source>
        <dbReference type="SAM" id="Phobius"/>
    </source>
</evidence>
<organism evidence="2 3">
    <name type="scientific">Candidatus Minimicrobia naudis</name>
    <dbReference type="NCBI Taxonomy" id="2841263"/>
    <lineage>
        <taxon>Bacteria</taxon>
        <taxon>Candidatus Saccharimonadota</taxon>
        <taxon>Candidatus Saccharimonadota incertae sedis</taxon>
        <taxon>Candidatus Minimicrobia</taxon>
    </lineage>
</organism>
<sequence length="347" mass="39283">MASCALARTRKSLCQNMVLPLILLRRENDYGYGIIHGMTERAIKPKQPVKRRKKVVKAVKVDMPQPNSAAEAAIFVGSLGMVLYAVFVFVMSLVVVAFNDTGAKGLELISFAIFLFGINIVAQSVLVSKELRRVDRYSQRIIAVCMTIAPLLVSVVLMPIVLFYNSSDCKYDEASDVVCGILREVHYIANMQYVFVIVSIVGSAYLWFLLRCKDKLFWIYDKSPKNKIANEKIIERSKSFRRIGIILMTIPVALYATKIIVTIFGGGYNGVEGGWLRFIMLGVIDYFFASMVWLLFNCVLVRIILLLCQSTLLLRLFLCCENTFYRSTGLKPCIIKLRRFVIFDSPN</sequence>
<feature type="transmembrane region" description="Helical" evidence="1">
    <location>
        <begin position="243"/>
        <end position="266"/>
    </location>
</feature>
<feature type="transmembrane region" description="Helical" evidence="1">
    <location>
        <begin position="140"/>
        <end position="164"/>
    </location>
</feature>
<dbReference type="KEGG" id="mnd:KOY48_04675"/>
<dbReference type="AlphaFoldDB" id="A0A8F1MB26"/>
<evidence type="ECO:0000313" key="2">
    <source>
        <dbReference type="EMBL" id="QWQ32136.1"/>
    </source>
</evidence>
<gene>
    <name evidence="2" type="ORF">KOY48_04675</name>
</gene>
<dbReference type="EMBL" id="CP076460">
    <property type="protein sequence ID" value="QWQ32136.1"/>
    <property type="molecule type" value="Genomic_DNA"/>
</dbReference>